<dbReference type="CDD" id="cd00590">
    <property type="entry name" value="RRM_SF"/>
    <property type="match status" value="1"/>
</dbReference>
<dbReference type="InterPro" id="IPR001841">
    <property type="entry name" value="Znf_RING"/>
</dbReference>
<keyword evidence="2 5" id="KW-0863">Zinc-finger</keyword>
<keyword evidence="3" id="KW-0862">Zinc</keyword>
<reference evidence="9 10" key="1">
    <citation type="journal article" date="2018" name="Gigascience">
        <title>Genomes of trombidid mites reveal novel predicted allergens and laterally-transferred genes associated with secondary metabolism.</title>
        <authorList>
            <person name="Dong X."/>
            <person name="Chaisiri K."/>
            <person name="Xia D."/>
            <person name="Armstrong S.D."/>
            <person name="Fang Y."/>
            <person name="Donnelly M.J."/>
            <person name="Kadowaki T."/>
            <person name="McGarry J.W."/>
            <person name="Darby A.C."/>
            <person name="Makepeace B.L."/>
        </authorList>
    </citation>
    <scope>NUCLEOTIDE SEQUENCE [LARGE SCALE GENOMIC DNA]</scope>
    <source>
        <strain evidence="9">UoL-WK</strain>
    </source>
</reference>
<feature type="domain" description="RING-type" evidence="7">
    <location>
        <begin position="364"/>
        <end position="412"/>
    </location>
</feature>
<dbReference type="AlphaFoldDB" id="A0A3S3RFJ6"/>
<keyword evidence="10" id="KW-1185">Reference proteome</keyword>
<evidence type="ECO:0000259" key="8">
    <source>
        <dbReference type="PROSITE" id="PS50102"/>
    </source>
</evidence>
<evidence type="ECO:0000256" key="4">
    <source>
        <dbReference type="ARBA" id="ARBA00022884"/>
    </source>
</evidence>
<organism evidence="9 10">
    <name type="scientific">Dinothrombium tinctorium</name>
    <dbReference type="NCBI Taxonomy" id="1965070"/>
    <lineage>
        <taxon>Eukaryota</taxon>
        <taxon>Metazoa</taxon>
        <taxon>Ecdysozoa</taxon>
        <taxon>Arthropoda</taxon>
        <taxon>Chelicerata</taxon>
        <taxon>Arachnida</taxon>
        <taxon>Acari</taxon>
        <taxon>Acariformes</taxon>
        <taxon>Trombidiformes</taxon>
        <taxon>Prostigmata</taxon>
        <taxon>Anystina</taxon>
        <taxon>Parasitengona</taxon>
        <taxon>Trombidioidea</taxon>
        <taxon>Trombidiidae</taxon>
        <taxon>Dinothrombium</taxon>
    </lineage>
</organism>
<dbReference type="PROSITE" id="PS50102">
    <property type="entry name" value="RRM"/>
    <property type="match status" value="3"/>
</dbReference>
<dbReference type="SMART" id="SM00360">
    <property type="entry name" value="RRM"/>
    <property type="match status" value="3"/>
</dbReference>
<evidence type="ECO:0000256" key="1">
    <source>
        <dbReference type="ARBA" id="ARBA00022737"/>
    </source>
</evidence>
<dbReference type="Pfam" id="PF00076">
    <property type="entry name" value="RRM_1"/>
    <property type="match status" value="3"/>
</dbReference>
<evidence type="ECO:0000259" key="7">
    <source>
        <dbReference type="PROSITE" id="PS50089"/>
    </source>
</evidence>
<dbReference type="Gene3D" id="3.30.70.330">
    <property type="match status" value="3"/>
</dbReference>
<dbReference type="OrthoDB" id="19742at2759"/>
<dbReference type="PROSITE" id="PS50089">
    <property type="entry name" value="ZF_RING_2"/>
    <property type="match status" value="1"/>
</dbReference>
<evidence type="ECO:0000313" key="10">
    <source>
        <dbReference type="Proteomes" id="UP000285301"/>
    </source>
</evidence>
<keyword evidence="2 5" id="KW-0479">Metal-binding</keyword>
<sequence length="454" mass="52146">MQMASSNDSEDEKQSETRVYFKGFDEETTQDTILFMFGKFGNVIDLHLGKDNEKFLGYGSLQFDSSESAENAIHNLSGINYCGKTIIVSRFVPREERNKQKPFNNLYVKNFGEQISNENDLRALFEKFGQITSVKVPKDESGRSRGYGFVCFAKCENAKQAVDQMHNTTLPCGKQLYVQKYETKEERQFNQKLIENIGHKLERKVGGLQPTKFPNASNHWLKKPTELPSVREPSANQMTLIQTNHLNIPFNNVYVKNFGDAFQTDQELANIFKKFGKISSSKVMKDEFNKSRGFGFVCFENPSNAKRAVEELNNARVKGKLLFVGKAMKKIERQLELRKQFLTQIRKFRKPKQFKITDVLDTNCSVCLVDNPAKDCIILPCKHVTCKNCIILYIEHLVSTKEIDSVLCLKCNSELNYHLIKHVVPEELHAKYDQLLLDHYLENAQDIVCKQACV</sequence>
<dbReference type="EMBL" id="NCKU01017003">
    <property type="protein sequence ID" value="RWR99082.1"/>
    <property type="molecule type" value="Genomic_DNA"/>
</dbReference>
<evidence type="ECO:0000256" key="5">
    <source>
        <dbReference type="PROSITE-ProRule" id="PRU00175"/>
    </source>
</evidence>
<feature type="domain" description="RRM" evidence="8">
    <location>
        <begin position="17"/>
        <end position="93"/>
    </location>
</feature>
<dbReference type="SUPFAM" id="SSF54928">
    <property type="entry name" value="RNA-binding domain, RBD"/>
    <property type="match status" value="3"/>
</dbReference>
<keyword evidence="4 6" id="KW-0694">RNA-binding</keyword>
<accession>A0A3S3RFJ6</accession>
<keyword evidence="1" id="KW-0677">Repeat</keyword>
<dbReference type="STRING" id="1965070.A0A3S3RFJ6"/>
<dbReference type="Proteomes" id="UP000285301">
    <property type="component" value="Unassembled WGS sequence"/>
</dbReference>
<evidence type="ECO:0000256" key="6">
    <source>
        <dbReference type="PROSITE-ProRule" id="PRU00176"/>
    </source>
</evidence>
<dbReference type="PANTHER" id="PTHR24012">
    <property type="entry name" value="RNA BINDING PROTEIN"/>
    <property type="match status" value="1"/>
</dbReference>
<dbReference type="InterPro" id="IPR035979">
    <property type="entry name" value="RBD_domain_sf"/>
</dbReference>
<dbReference type="InterPro" id="IPR012677">
    <property type="entry name" value="Nucleotide-bd_a/b_plait_sf"/>
</dbReference>
<comment type="caution">
    <text evidence="9">The sequence shown here is derived from an EMBL/GenBank/DDBJ whole genome shotgun (WGS) entry which is preliminary data.</text>
</comment>
<protein>
    <submittedName>
        <fullName evidence="9">Polyadenylate-binding protein 1-like protein</fullName>
    </submittedName>
</protein>
<evidence type="ECO:0000313" key="9">
    <source>
        <dbReference type="EMBL" id="RWR99082.1"/>
    </source>
</evidence>
<dbReference type="InterPro" id="IPR000504">
    <property type="entry name" value="RRM_dom"/>
</dbReference>
<dbReference type="GO" id="GO:0003723">
    <property type="term" value="F:RNA binding"/>
    <property type="evidence" value="ECO:0007669"/>
    <property type="project" value="UniProtKB-UniRule"/>
</dbReference>
<gene>
    <name evidence="9" type="ORF">B4U79_01497</name>
</gene>
<dbReference type="GO" id="GO:0008270">
    <property type="term" value="F:zinc ion binding"/>
    <property type="evidence" value="ECO:0007669"/>
    <property type="project" value="UniProtKB-KW"/>
</dbReference>
<dbReference type="InterPro" id="IPR013083">
    <property type="entry name" value="Znf_RING/FYVE/PHD"/>
</dbReference>
<name>A0A3S3RFJ6_9ACAR</name>
<feature type="domain" description="RRM" evidence="8">
    <location>
        <begin position="251"/>
        <end position="329"/>
    </location>
</feature>
<proteinExistence type="predicted"/>
<evidence type="ECO:0000256" key="2">
    <source>
        <dbReference type="ARBA" id="ARBA00022771"/>
    </source>
</evidence>
<evidence type="ECO:0000256" key="3">
    <source>
        <dbReference type="ARBA" id="ARBA00022833"/>
    </source>
</evidence>
<dbReference type="SUPFAM" id="SSF57850">
    <property type="entry name" value="RING/U-box"/>
    <property type="match status" value="1"/>
</dbReference>
<feature type="domain" description="RRM" evidence="8">
    <location>
        <begin position="104"/>
        <end position="183"/>
    </location>
</feature>
<dbReference type="Gene3D" id="3.30.40.10">
    <property type="entry name" value="Zinc/RING finger domain, C3HC4 (zinc finger)"/>
    <property type="match status" value="1"/>
</dbReference>